<sequence length="439" mass="47939">MSTLSIIIPVLNEAQTLRRQLAALQALRRQGHQLVLVDGGSTDASVQEAQGLVDVCVSSAPGRARQMNAGAAHAVGDILLFLHIDTLLPAQAADLVTAALADGAKCWGRFDVRLDGAHPAFAVIGRAMNLRSRLTAVATGDQAIFVRRAVFEQVGGYADVPLMEDVMISKTLRRLSRPACLSMPVISSSRRWQKHGIMTTVWLMWRLRLAFFLGASPASLHAQYYRGSAMATSYRYPQARILFFAKTPVAGQVKTRLQPVLGESGALDLHQRLIRFGWQQLWRSAQAPMQLWASADGGQAFFAKLDGAPQVYQQMGCDLGARMQHATQAALADAEFVVVVGADCPSVDGAYVAQALALLAAGERVVLGPAEDGGYVLIGLRAPAAAVFRDINWGQPQVMAQTRERLRQADIAWRELPPRWDVDRPEDLYRLDALPGWRR</sequence>
<evidence type="ECO:0000313" key="7">
    <source>
        <dbReference type="EMBL" id="KKO11634.1"/>
    </source>
</evidence>
<comment type="caution">
    <text evidence="7">The sequence shown here is derived from an EMBL/GenBank/DDBJ whole genome shotgun (WGS) entry which is preliminary data.</text>
</comment>
<keyword evidence="2" id="KW-1003">Cell membrane</keyword>
<evidence type="ECO:0000256" key="1">
    <source>
        <dbReference type="ARBA" id="ARBA00004236"/>
    </source>
</evidence>
<evidence type="ECO:0000256" key="5">
    <source>
        <dbReference type="ARBA" id="ARBA00023136"/>
    </source>
</evidence>
<evidence type="ECO:0000259" key="6">
    <source>
        <dbReference type="Pfam" id="PF00535"/>
    </source>
</evidence>
<organism evidence="7">
    <name type="scientific">marine sediment metagenome</name>
    <dbReference type="NCBI Taxonomy" id="412755"/>
    <lineage>
        <taxon>unclassified sequences</taxon>
        <taxon>metagenomes</taxon>
        <taxon>ecological metagenomes</taxon>
    </lineage>
</organism>
<keyword evidence="5" id="KW-0472">Membrane</keyword>
<feature type="domain" description="Glycosyltransferase 2-like" evidence="6">
    <location>
        <begin position="5"/>
        <end position="103"/>
    </location>
</feature>
<dbReference type="Pfam" id="PF00535">
    <property type="entry name" value="Glycos_transf_2"/>
    <property type="match status" value="1"/>
</dbReference>
<comment type="subcellular location">
    <subcellularLocation>
        <location evidence="1">Cell membrane</location>
    </subcellularLocation>
</comment>
<dbReference type="PANTHER" id="PTHR43646">
    <property type="entry name" value="GLYCOSYLTRANSFERASE"/>
    <property type="match status" value="1"/>
</dbReference>
<dbReference type="GO" id="GO:0005886">
    <property type="term" value="C:plasma membrane"/>
    <property type="evidence" value="ECO:0007669"/>
    <property type="project" value="UniProtKB-SubCell"/>
</dbReference>
<proteinExistence type="predicted"/>
<dbReference type="EMBL" id="LAZR01000002">
    <property type="protein sequence ID" value="KKO11634.1"/>
    <property type="molecule type" value="Genomic_DNA"/>
</dbReference>
<evidence type="ECO:0000256" key="4">
    <source>
        <dbReference type="ARBA" id="ARBA00022679"/>
    </source>
</evidence>
<dbReference type="AlphaFoldDB" id="A0A0F9Z383"/>
<dbReference type="InterPro" id="IPR001173">
    <property type="entry name" value="Glyco_trans_2-like"/>
</dbReference>
<dbReference type="InterPro" id="IPR018641">
    <property type="entry name" value="Trfase_1_rSAM/seldom-assoc"/>
</dbReference>
<dbReference type="NCBIfam" id="TIGR04283">
    <property type="entry name" value="glyco_like_mftF"/>
    <property type="match status" value="1"/>
</dbReference>
<dbReference type="InterPro" id="IPR026461">
    <property type="entry name" value="Trfase_2_rSAM/seldom_assoc"/>
</dbReference>
<gene>
    <name evidence="7" type="ORF">LCGC14_0011290</name>
</gene>
<reference evidence="7" key="1">
    <citation type="journal article" date="2015" name="Nature">
        <title>Complex archaea that bridge the gap between prokaryotes and eukaryotes.</title>
        <authorList>
            <person name="Spang A."/>
            <person name="Saw J.H."/>
            <person name="Jorgensen S.L."/>
            <person name="Zaremba-Niedzwiedzka K."/>
            <person name="Martijn J."/>
            <person name="Lind A.E."/>
            <person name="van Eijk R."/>
            <person name="Schleper C."/>
            <person name="Guy L."/>
            <person name="Ettema T.J."/>
        </authorList>
    </citation>
    <scope>NUCLEOTIDE SEQUENCE</scope>
</reference>
<dbReference type="PANTHER" id="PTHR43646:SF2">
    <property type="entry name" value="GLYCOSYLTRANSFERASE 2-LIKE DOMAIN-CONTAINING PROTEIN"/>
    <property type="match status" value="1"/>
</dbReference>
<dbReference type="GO" id="GO:0016757">
    <property type="term" value="F:glycosyltransferase activity"/>
    <property type="evidence" value="ECO:0007669"/>
    <property type="project" value="UniProtKB-KW"/>
</dbReference>
<dbReference type="Gene3D" id="3.90.550.10">
    <property type="entry name" value="Spore Coat Polysaccharide Biosynthesis Protein SpsA, Chain A"/>
    <property type="match status" value="2"/>
</dbReference>
<keyword evidence="3" id="KW-0328">Glycosyltransferase</keyword>
<dbReference type="NCBIfam" id="TIGR04282">
    <property type="entry name" value="glyco_like_cofC"/>
    <property type="match status" value="1"/>
</dbReference>
<evidence type="ECO:0000256" key="2">
    <source>
        <dbReference type="ARBA" id="ARBA00022475"/>
    </source>
</evidence>
<dbReference type="InterPro" id="IPR029044">
    <property type="entry name" value="Nucleotide-diphossugar_trans"/>
</dbReference>
<keyword evidence="4" id="KW-0808">Transferase</keyword>
<evidence type="ECO:0000256" key="3">
    <source>
        <dbReference type="ARBA" id="ARBA00022676"/>
    </source>
</evidence>
<dbReference type="CDD" id="cd02522">
    <property type="entry name" value="GT_2_like_a"/>
    <property type="match status" value="1"/>
</dbReference>
<dbReference type="SUPFAM" id="SSF53448">
    <property type="entry name" value="Nucleotide-diphospho-sugar transferases"/>
    <property type="match status" value="2"/>
</dbReference>
<protein>
    <recommendedName>
        <fullName evidence="6">Glycosyltransferase 2-like domain-containing protein</fullName>
    </recommendedName>
</protein>
<dbReference type="Pfam" id="PF09837">
    <property type="entry name" value="DUF2064"/>
    <property type="match status" value="1"/>
</dbReference>
<accession>A0A0F9Z383</accession>
<name>A0A0F9Z383_9ZZZZ</name>